<dbReference type="Pfam" id="PF13746">
    <property type="entry name" value="Fer4_18"/>
    <property type="match status" value="1"/>
</dbReference>
<dbReference type="SUPFAM" id="SSF54862">
    <property type="entry name" value="4Fe-4S ferredoxins"/>
    <property type="match status" value="1"/>
</dbReference>
<keyword evidence="8" id="KW-1133">Transmembrane helix</keyword>
<evidence type="ECO:0000256" key="6">
    <source>
        <dbReference type="ARBA" id="ARBA00023014"/>
    </source>
</evidence>
<evidence type="ECO:0000256" key="4">
    <source>
        <dbReference type="ARBA" id="ARBA00022982"/>
    </source>
</evidence>
<feature type="transmembrane region" description="Helical" evidence="8">
    <location>
        <begin position="173"/>
        <end position="194"/>
    </location>
</feature>
<dbReference type="AlphaFoldDB" id="A0A5C6EBT0"/>
<dbReference type="PROSITE" id="PS00198">
    <property type="entry name" value="4FE4S_FER_1"/>
    <property type="match status" value="1"/>
</dbReference>
<evidence type="ECO:0000256" key="8">
    <source>
        <dbReference type="SAM" id="Phobius"/>
    </source>
</evidence>
<feature type="domain" description="4Fe-4S ferredoxin-type" evidence="9">
    <location>
        <begin position="273"/>
        <end position="302"/>
    </location>
</feature>
<feature type="region of interest" description="Disordered" evidence="7">
    <location>
        <begin position="1"/>
        <end position="27"/>
    </location>
</feature>
<dbReference type="OrthoDB" id="9786132at2"/>
<dbReference type="Gene3D" id="2.60.40.10">
    <property type="entry name" value="Immunoglobulins"/>
    <property type="match status" value="1"/>
</dbReference>
<dbReference type="Pfam" id="PF11614">
    <property type="entry name" value="FixG_C"/>
    <property type="match status" value="1"/>
</dbReference>
<evidence type="ECO:0000313" key="10">
    <source>
        <dbReference type="EMBL" id="TWU45231.1"/>
    </source>
</evidence>
<keyword evidence="5" id="KW-0408">Iron</keyword>
<keyword evidence="8" id="KW-0812">Transmembrane</keyword>
<reference evidence="10 11" key="1">
    <citation type="submission" date="2019-02" db="EMBL/GenBank/DDBJ databases">
        <title>Deep-cultivation of Planctomycetes and their phenomic and genomic characterization uncovers novel biology.</title>
        <authorList>
            <person name="Wiegand S."/>
            <person name="Jogler M."/>
            <person name="Boedeker C."/>
            <person name="Pinto D."/>
            <person name="Vollmers J."/>
            <person name="Rivas-Marin E."/>
            <person name="Kohn T."/>
            <person name="Peeters S.H."/>
            <person name="Heuer A."/>
            <person name="Rast P."/>
            <person name="Oberbeckmann S."/>
            <person name="Bunk B."/>
            <person name="Jeske O."/>
            <person name="Meyerdierks A."/>
            <person name="Storesund J.E."/>
            <person name="Kallscheuer N."/>
            <person name="Luecker S."/>
            <person name="Lage O.M."/>
            <person name="Pohl T."/>
            <person name="Merkel B.J."/>
            <person name="Hornburger P."/>
            <person name="Mueller R.-W."/>
            <person name="Bruemmer F."/>
            <person name="Labrenz M."/>
            <person name="Spormann A.M."/>
            <person name="Op Den Camp H."/>
            <person name="Overmann J."/>
            <person name="Amann R."/>
            <person name="Jetten M.S.M."/>
            <person name="Mascher T."/>
            <person name="Medema M.H."/>
            <person name="Devos D.P."/>
            <person name="Kaster A.-K."/>
            <person name="Ovreas L."/>
            <person name="Rohde M."/>
            <person name="Galperin M.Y."/>
            <person name="Jogler C."/>
        </authorList>
    </citation>
    <scope>NUCLEOTIDE SEQUENCE [LARGE SCALE GENOMIC DNA]</scope>
    <source>
        <strain evidence="10 11">Q31b</strain>
    </source>
</reference>
<evidence type="ECO:0000259" key="9">
    <source>
        <dbReference type="PROSITE" id="PS51379"/>
    </source>
</evidence>
<gene>
    <name evidence="10" type="ORF">Q31b_04020</name>
</gene>
<dbReference type="InterPro" id="IPR032879">
    <property type="entry name" value="FixG_C"/>
</dbReference>
<dbReference type="EMBL" id="SJPY01000001">
    <property type="protein sequence ID" value="TWU45231.1"/>
    <property type="molecule type" value="Genomic_DNA"/>
</dbReference>
<feature type="transmembrane region" description="Helical" evidence="8">
    <location>
        <begin position="352"/>
        <end position="375"/>
    </location>
</feature>
<feature type="transmembrane region" description="Helical" evidence="8">
    <location>
        <begin position="214"/>
        <end position="233"/>
    </location>
</feature>
<evidence type="ECO:0000256" key="7">
    <source>
        <dbReference type="SAM" id="MobiDB-lite"/>
    </source>
</evidence>
<protein>
    <submittedName>
        <fullName evidence="10">Ubp3 associated protein Bre5</fullName>
    </submittedName>
</protein>
<dbReference type="InterPro" id="IPR009051">
    <property type="entry name" value="Helical_ferredxn"/>
</dbReference>
<feature type="transmembrane region" description="Helical" evidence="8">
    <location>
        <begin position="64"/>
        <end position="88"/>
    </location>
</feature>
<comment type="caution">
    <text evidence="10">The sequence shown here is derived from an EMBL/GenBank/DDBJ whole genome shotgun (WGS) entry which is preliminary data.</text>
</comment>
<dbReference type="PANTHER" id="PTHR30176:SF3">
    <property type="entry name" value="FERREDOXIN-TYPE PROTEIN NAPH"/>
    <property type="match status" value="1"/>
</dbReference>
<dbReference type="RefSeq" id="WP_146597973.1">
    <property type="nucleotide sequence ID" value="NZ_SJPY01000001.1"/>
</dbReference>
<dbReference type="Proteomes" id="UP000315471">
    <property type="component" value="Unassembled WGS sequence"/>
</dbReference>
<keyword evidence="2" id="KW-0004">4Fe-4S</keyword>
<dbReference type="InterPro" id="IPR051684">
    <property type="entry name" value="Electron_Trans/Redox"/>
</dbReference>
<evidence type="ECO:0000256" key="2">
    <source>
        <dbReference type="ARBA" id="ARBA00022485"/>
    </source>
</evidence>
<dbReference type="Gene3D" id="1.10.1060.10">
    <property type="entry name" value="Alpha-helical ferredoxin"/>
    <property type="match status" value="1"/>
</dbReference>
<dbReference type="InterPro" id="IPR017896">
    <property type="entry name" value="4Fe4S_Fe-S-bd"/>
</dbReference>
<dbReference type="InterPro" id="IPR017900">
    <property type="entry name" value="4Fe4S_Fe_S_CS"/>
</dbReference>
<sequence length="485" mass="54163">MSTSSPRGDLPVVDKSDNGKTNAEQSAMLEAPEHVLSTLEQDGTRRWLRPKLSTGYWWKRRRSVAYALIAFFVALPHVRIGGMPPVLLDVPSRRFVFLGHTFLPTDTLLLALVMLGGFLTIVLATALSGRVWCGWACPQTVYMEYLFRPIDRLFEGTVGKGGKPKNKIEGWRWFARFAVYLVLCMVLAHTFLAYFVGTDQLAIWLTGSPFDHPVAFLVMGAVTALMMFDFLYFREQTCLIACPYGRFQSVMLDRQSLIVAYDPNRGEPRKKGKRVEGDGLGDCVACNQCVVVCPTGIDIRDGLQLECINCTQCIDACDDVMTKVHKPTGLIRYSSQDALAGKPPKVFRLRTVAYPLLLLAVGIGFFAVLSTKYAFDARLIRGKGMPFTRQDQGTISNQFRLRLVNRTNETRTYTVEMMDPVSATIHEIEAEKTKLESNGTTLVPLMIEIPTKAFGPAGNADGRIRVTDDAGNERLLRMQLLGPRR</sequence>
<keyword evidence="6" id="KW-0411">Iron-sulfur</keyword>
<evidence type="ECO:0000313" key="11">
    <source>
        <dbReference type="Proteomes" id="UP000315471"/>
    </source>
</evidence>
<dbReference type="NCBIfam" id="TIGR02745">
    <property type="entry name" value="ccoG_rdxA_fixG"/>
    <property type="match status" value="1"/>
</dbReference>
<proteinExistence type="predicted"/>
<organism evidence="10 11">
    <name type="scientific">Novipirellula aureliae</name>
    <dbReference type="NCBI Taxonomy" id="2527966"/>
    <lineage>
        <taxon>Bacteria</taxon>
        <taxon>Pseudomonadati</taxon>
        <taxon>Planctomycetota</taxon>
        <taxon>Planctomycetia</taxon>
        <taxon>Pirellulales</taxon>
        <taxon>Pirellulaceae</taxon>
        <taxon>Novipirellula</taxon>
    </lineage>
</organism>
<dbReference type="InterPro" id="IPR013783">
    <property type="entry name" value="Ig-like_fold"/>
</dbReference>
<evidence type="ECO:0000256" key="3">
    <source>
        <dbReference type="ARBA" id="ARBA00022723"/>
    </source>
</evidence>
<keyword evidence="3" id="KW-0479">Metal-binding</keyword>
<dbReference type="GO" id="GO:0051539">
    <property type="term" value="F:4 iron, 4 sulfur cluster binding"/>
    <property type="evidence" value="ECO:0007669"/>
    <property type="project" value="UniProtKB-KW"/>
</dbReference>
<dbReference type="Pfam" id="PF12801">
    <property type="entry name" value="Fer4_5"/>
    <property type="match status" value="1"/>
</dbReference>
<keyword evidence="4" id="KW-0249">Electron transport</keyword>
<dbReference type="GO" id="GO:0005886">
    <property type="term" value="C:plasma membrane"/>
    <property type="evidence" value="ECO:0007669"/>
    <property type="project" value="TreeGrafter"/>
</dbReference>
<dbReference type="GO" id="GO:0046872">
    <property type="term" value="F:metal ion binding"/>
    <property type="evidence" value="ECO:0007669"/>
    <property type="project" value="UniProtKB-KW"/>
</dbReference>
<feature type="transmembrane region" description="Helical" evidence="8">
    <location>
        <begin position="108"/>
        <end position="127"/>
    </location>
</feature>
<accession>A0A5C6EBT0</accession>
<evidence type="ECO:0000256" key="5">
    <source>
        <dbReference type="ARBA" id="ARBA00023004"/>
    </source>
</evidence>
<dbReference type="PANTHER" id="PTHR30176">
    <property type="entry name" value="FERREDOXIN-TYPE PROTEIN NAPH"/>
    <property type="match status" value="1"/>
</dbReference>
<name>A0A5C6EBT0_9BACT</name>
<dbReference type="PROSITE" id="PS51379">
    <property type="entry name" value="4FE4S_FER_2"/>
    <property type="match status" value="1"/>
</dbReference>
<keyword evidence="8" id="KW-0472">Membrane</keyword>
<keyword evidence="1" id="KW-0813">Transport</keyword>
<keyword evidence="11" id="KW-1185">Reference proteome</keyword>
<dbReference type="InterPro" id="IPR014116">
    <property type="entry name" value="Cyt_c_oxidase_cbb3_FixG"/>
</dbReference>
<evidence type="ECO:0000256" key="1">
    <source>
        <dbReference type="ARBA" id="ARBA00022448"/>
    </source>
</evidence>